<dbReference type="Gene3D" id="3.40.50.1820">
    <property type="entry name" value="alpha/beta hydrolase"/>
    <property type="match status" value="1"/>
</dbReference>
<evidence type="ECO:0000259" key="3">
    <source>
        <dbReference type="SMART" id="SM00824"/>
    </source>
</evidence>
<dbReference type="InterPro" id="IPR029058">
    <property type="entry name" value="AB_hydrolase_fold"/>
</dbReference>
<gene>
    <name evidence="4" type="ORF">CLV43_102766</name>
</gene>
<evidence type="ECO:0000313" key="5">
    <source>
        <dbReference type="Proteomes" id="UP000239494"/>
    </source>
</evidence>
<dbReference type="EMBL" id="PVTF01000002">
    <property type="protein sequence ID" value="PRY45201.1"/>
    <property type="molecule type" value="Genomic_DNA"/>
</dbReference>
<dbReference type="Proteomes" id="UP000239494">
    <property type="component" value="Unassembled WGS sequence"/>
</dbReference>
<name>A0A2T0THX1_9PSEU</name>
<dbReference type="InterPro" id="IPR020802">
    <property type="entry name" value="TesA-like"/>
</dbReference>
<dbReference type="PANTHER" id="PTHR11487">
    <property type="entry name" value="THIOESTERASE"/>
    <property type="match status" value="1"/>
</dbReference>
<protein>
    <submittedName>
        <fullName evidence="4">Medium-chain acyl-[acyl-carrier-protein] hydrolase</fullName>
    </submittedName>
</protein>
<reference evidence="4 5" key="1">
    <citation type="submission" date="2018-03" db="EMBL/GenBank/DDBJ databases">
        <title>Genomic Encyclopedia of Archaeal and Bacterial Type Strains, Phase II (KMG-II): from individual species to whole genera.</title>
        <authorList>
            <person name="Goeker M."/>
        </authorList>
    </citation>
    <scope>NUCLEOTIDE SEQUENCE [LARGE SCALE GENOMIC DNA]</scope>
    <source>
        <strain evidence="4 5">DSM 44720</strain>
    </source>
</reference>
<dbReference type="GO" id="GO:0008610">
    <property type="term" value="P:lipid biosynthetic process"/>
    <property type="evidence" value="ECO:0007669"/>
    <property type="project" value="TreeGrafter"/>
</dbReference>
<dbReference type="SMART" id="SM00824">
    <property type="entry name" value="PKS_TE"/>
    <property type="match status" value="1"/>
</dbReference>
<keyword evidence="2 4" id="KW-0378">Hydrolase</keyword>
<dbReference type="Pfam" id="PF00975">
    <property type="entry name" value="Thioesterase"/>
    <property type="match status" value="1"/>
</dbReference>
<accession>A0A2T0THX1</accession>
<dbReference type="AlphaFoldDB" id="A0A2T0THX1"/>
<feature type="domain" description="Thioesterase TesA-like" evidence="3">
    <location>
        <begin position="23"/>
        <end position="244"/>
    </location>
</feature>
<dbReference type="SUPFAM" id="SSF53474">
    <property type="entry name" value="alpha/beta-Hydrolases"/>
    <property type="match status" value="1"/>
</dbReference>
<comment type="caution">
    <text evidence="4">The sequence shown here is derived from an EMBL/GenBank/DDBJ whole genome shotgun (WGS) entry which is preliminary data.</text>
</comment>
<evidence type="ECO:0000256" key="1">
    <source>
        <dbReference type="ARBA" id="ARBA00007169"/>
    </source>
</evidence>
<dbReference type="GO" id="GO:0016787">
    <property type="term" value="F:hydrolase activity"/>
    <property type="evidence" value="ECO:0007669"/>
    <property type="project" value="UniProtKB-KW"/>
</dbReference>
<keyword evidence="5" id="KW-1185">Reference proteome</keyword>
<evidence type="ECO:0000256" key="2">
    <source>
        <dbReference type="ARBA" id="ARBA00022801"/>
    </source>
</evidence>
<dbReference type="PANTHER" id="PTHR11487:SF0">
    <property type="entry name" value="S-ACYL FATTY ACID SYNTHASE THIOESTERASE, MEDIUM CHAIN"/>
    <property type="match status" value="1"/>
</dbReference>
<proteinExistence type="inferred from homology"/>
<sequence>MADMGTRWLTSFADVAEPTCELVCFPHAGGGTSVFQGWQRHTDALRVSAVRLPGRESRLREPAIADLDELVAVLVTALARLTDRPYAFYGHSMGALVAYELTRALRAAGLPLPVGLFVAGMDAPQRLDLDRAHDLPRDELVAWLVGVNGLDPEVLEYPALIDLMLPTIRADLAVVEDYTHRPQPPLPVPLHVLRGRDDVQVSVEGSGGWAELTSAGCAVTDLDGDHFFVQRHERLVVSLIEADLVKEGAGR</sequence>
<organism evidence="4 5">
    <name type="scientific">Umezawaea tangerina</name>
    <dbReference type="NCBI Taxonomy" id="84725"/>
    <lineage>
        <taxon>Bacteria</taxon>
        <taxon>Bacillati</taxon>
        <taxon>Actinomycetota</taxon>
        <taxon>Actinomycetes</taxon>
        <taxon>Pseudonocardiales</taxon>
        <taxon>Pseudonocardiaceae</taxon>
        <taxon>Umezawaea</taxon>
    </lineage>
</organism>
<dbReference type="InterPro" id="IPR012223">
    <property type="entry name" value="TEII"/>
</dbReference>
<dbReference type="InterPro" id="IPR001031">
    <property type="entry name" value="Thioesterase"/>
</dbReference>
<comment type="similarity">
    <text evidence="1">Belongs to the thioesterase family.</text>
</comment>
<evidence type="ECO:0000313" key="4">
    <source>
        <dbReference type="EMBL" id="PRY45201.1"/>
    </source>
</evidence>